<dbReference type="Pfam" id="PF23232">
    <property type="entry name" value="AAA_lid_13"/>
    <property type="match status" value="1"/>
</dbReference>
<comment type="caution">
    <text evidence="3">The sequence shown here is derived from an EMBL/GenBank/DDBJ whole genome shotgun (WGS) entry which is preliminary data.</text>
</comment>
<evidence type="ECO:0000313" key="3">
    <source>
        <dbReference type="EMBL" id="PNP44641.1"/>
    </source>
</evidence>
<feature type="domain" description="AAA+ ATPase lid" evidence="2">
    <location>
        <begin position="11"/>
        <end position="87"/>
    </location>
</feature>
<reference evidence="3 4" key="1">
    <citation type="submission" date="2017-02" db="EMBL/GenBank/DDBJ databases">
        <title>Genomes of Trichoderma spp. with biocontrol activity.</title>
        <authorList>
            <person name="Gardiner D."/>
            <person name="Kazan K."/>
            <person name="Vos C."/>
            <person name="Harvey P."/>
        </authorList>
    </citation>
    <scope>NUCLEOTIDE SEQUENCE [LARGE SCALE GENOMIC DNA]</scope>
    <source>
        <strain evidence="3 4">Tr1</strain>
    </source>
</reference>
<protein>
    <recommendedName>
        <fullName evidence="2">AAA+ ATPase lid domain-containing protein</fullName>
    </recommendedName>
</protein>
<sequence length="184" mass="21120">MSVRFNRKEIEEYARKHWKSTSKGTRWNGRQIKNAFQTAIALADWDHVESTGGNLHPDGPLLKVEHFKKVAQASAHFDNYLIKVRKTDEQRAREHDIRRDDVGFDPDEEPTKRAPGKTKLLKSKSGRTATTSSEPSEDGSEEETEDEDASDFQSDSVEEEEKEITRSPSPPPKKKNSKKKRERE</sequence>
<dbReference type="PANTHER" id="PTHR46411">
    <property type="entry name" value="FAMILY ATPASE, PUTATIVE-RELATED"/>
    <property type="match status" value="1"/>
</dbReference>
<feature type="region of interest" description="Disordered" evidence="1">
    <location>
        <begin position="85"/>
        <end position="184"/>
    </location>
</feature>
<feature type="compositionally biased region" description="Basic residues" evidence="1">
    <location>
        <begin position="172"/>
        <end position="184"/>
    </location>
</feature>
<feature type="compositionally biased region" description="Acidic residues" evidence="1">
    <location>
        <begin position="135"/>
        <end position="162"/>
    </location>
</feature>
<dbReference type="AlphaFoldDB" id="A0A2K0TGI5"/>
<dbReference type="PANTHER" id="PTHR46411:SF3">
    <property type="entry name" value="AAA+ ATPASE DOMAIN-CONTAINING PROTEIN"/>
    <property type="match status" value="1"/>
</dbReference>
<feature type="compositionally biased region" description="Basic and acidic residues" evidence="1">
    <location>
        <begin position="85"/>
        <end position="102"/>
    </location>
</feature>
<evidence type="ECO:0000256" key="1">
    <source>
        <dbReference type="SAM" id="MobiDB-lite"/>
    </source>
</evidence>
<dbReference type="OrthoDB" id="10042665at2759"/>
<name>A0A2K0TGI5_TRIHA</name>
<gene>
    <name evidence="3" type="ORF">THARTR1_11016</name>
</gene>
<evidence type="ECO:0000259" key="2">
    <source>
        <dbReference type="Pfam" id="PF23232"/>
    </source>
</evidence>
<evidence type="ECO:0000313" key="4">
    <source>
        <dbReference type="Proteomes" id="UP000236290"/>
    </source>
</evidence>
<feature type="compositionally biased region" description="Basic residues" evidence="1">
    <location>
        <begin position="114"/>
        <end position="125"/>
    </location>
</feature>
<organism evidence="3 4">
    <name type="scientific">Trichoderma harzianum</name>
    <name type="common">Hypocrea lixii</name>
    <dbReference type="NCBI Taxonomy" id="5544"/>
    <lineage>
        <taxon>Eukaryota</taxon>
        <taxon>Fungi</taxon>
        <taxon>Dikarya</taxon>
        <taxon>Ascomycota</taxon>
        <taxon>Pezizomycotina</taxon>
        <taxon>Sordariomycetes</taxon>
        <taxon>Hypocreomycetidae</taxon>
        <taxon>Hypocreales</taxon>
        <taxon>Hypocreaceae</taxon>
        <taxon>Trichoderma</taxon>
    </lineage>
</organism>
<dbReference type="InterPro" id="IPR056599">
    <property type="entry name" value="AAA_lid_fung"/>
</dbReference>
<proteinExistence type="predicted"/>
<accession>A0A2K0TGI5</accession>
<dbReference type="EMBL" id="MTYI01000318">
    <property type="protein sequence ID" value="PNP44641.1"/>
    <property type="molecule type" value="Genomic_DNA"/>
</dbReference>
<dbReference type="Proteomes" id="UP000236290">
    <property type="component" value="Unassembled WGS sequence"/>
</dbReference>